<gene>
    <name evidence="2" type="ORF">EDB92DRAFT_542233</name>
</gene>
<dbReference type="EMBL" id="JAKELL010000021">
    <property type="protein sequence ID" value="KAH8992698.1"/>
    <property type="molecule type" value="Genomic_DNA"/>
</dbReference>
<organism evidence="2 3">
    <name type="scientific">Lactarius akahatsu</name>
    <dbReference type="NCBI Taxonomy" id="416441"/>
    <lineage>
        <taxon>Eukaryota</taxon>
        <taxon>Fungi</taxon>
        <taxon>Dikarya</taxon>
        <taxon>Basidiomycota</taxon>
        <taxon>Agaricomycotina</taxon>
        <taxon>Agaricomycetes</taxon>
        <taxon>Russulales</taxon>
        <taxon>Russulaceae</taxon>
        <taxon>Lactarius</taxon>
    </lineage>
</organism>
<feature type="domain" description="CHAT" evidence="1">
    <location>
        <begin position="782"/>
        <end position="1062"/>
    </location>
</feature>
<name>A0AAD4LLG6_9AGAM</name>
<keyword evidence="3" id="KW-1185">Reference proteome</keyword>
<evidence type="ECO:0000313" key="3">
    <source>
        <dbReference type="Proteomes" id="UP001201163"/>
    </source>
</evidence>
<proteinExistence type="predicted"/>
<accession>A0AAD4LLG6</accession>
<evidence type="ECO:0000259" key="1">
    <source>
        <dbReference type="Pfam" id="PF12770"/>
    </source>
</evidence>
<dbReference type="Proteomes" id="UP001201163">
    <property type="component" value="Unassembled WGS sequence"/>
</dbReference>
<evidence type="ECO:0000313" key="2">
    <source>
        <dbReference type="EMBL" id="KAH8992698.1"/>
    </source>
</evidence>
<sequence length="1063" mass="119528">MEPELSITDIDDRITIAQKVLSRHSRSHPEHINGVHTLADARFARYKLSQQKEDLDKSILHCTEAILLQPVSQGGLPPYIVKLLFDLAFALLRRSEDFERPEDVEYTIKYLRYLRGLPVLLNSLGLPGNIVTRSLVKALAVQVKLESGDGTRNIEEMVVLCRELLTTNISTDDFAFAFPPLYEALDAEFNRGPVQSLDEIIECLLDAATMCPLESYHVPLALAYTLNFRWMQTHLIDDNEEAVALLEKLLNTNQPGGVPDSIRRQASSLAVGLELDRLTMFENPLDSEVTIPRLRALLNSSFVDEELRLEITDTLAELARQRFIQYGLAEGLEEANSYTSQLVDLSPSQSPQILEDILRADAVLDSHSVAEMAEKIQHLEELLSNTPPGTERHRMCLGDLANWYGSKFSRTNDISDIEQSIEYSRLFLDATRSSDWLGIPLYILHDNLLSAFERTDKTDYLDESITVAYDILELRGTEGVRFHTTWKLALSLLDREKILGRREDRLEAIRLISTVIDDQYAREPERFRLSCRWANIARRISHPTTLTAYKRAMLLLYKSLSFAPTVSIQHARLVELGKDCLAMPLDYASFQIKLGRFEEAVETLEQGRALLWSEMRGLRTSMAQLIEEAPPLARRFAEINQELEALTISDTPSGRPEMEDGVAQDGDWTDPFGRLFVKREKLMEERDTLISQIRGRPGLEEFLKAPSFTTLRSAASRGPVIIINHCEWHSDILIIIHNSLPCAIPTTNDFYARANKLRDELVEARKHGLDSGKYQDALSSVLKGLYELVGEPVIKRLRLLGVPEQSRIWWCPTSVFCSLPLHAMGPISSSKPREQYFSDLYIPSYTPSLSALIESRKSSPQTLEQPSLLLVARPDDSLPGVKGEIKAIQALKSQVTVTGLISSEATPSSVVEGLRSNRFAHVACHGALETGKPFEASFKLHGGSRLTLLEAVRSRLPDAEFAFLSCCHTAEITEESVADEALHLTAAIQYCGFRSVVGTMWEMADTDGRDLAKSFYKSLFSSQETSGPYYERSAGALRDATQKLRGKRGISLERWVNFVHYGA</sequence>
<protein>
    <submittedName>
        <fullName evidence="2">CHAT domain-containing protein</fullName>
    </submittedName>
</protein>
<comment type="caution">
    <text evidence="2">The sequence shown here is derived from an EMBL/GenBank/DDBJ whole genome shotgun (WGS) entry which is preliminary data.</text>
</comment>
<dbReference type="Pfam" id="PF12770">
    <property type="entry name" value="CHAT"/>
    <property type="match status" value="1"/>
</dbReference>
<dbReference type="InterPro" id="IPR024983">
    <property type="entry name" value="CHAT_dom"/>
</dbReference>
<dbReference type="AlphaFoldDB" id="A0AAD4LLG6"/>
<reference evidence="2" key="1">
    <citation type="submission" date="2022-01" db="EMBL/GenBank/DDBJ databases">
        <title>Comparative genomics reveals a dynamic genome evolution in the ectomycorrhizal milk-cap (Lactarius) mushrooms.</title>
        <authorList>
            <consortium name="DOE Joint Genome Institute"/>
            <person name="Lebreton A."/>
            <person name="Tang N."/>
            <person name="Kuo A."/>
            <person name="LaButti K."/>
            <person name="Drula E."/>
            <person name="Barry K."/>
            <person name="Clum A."/>
            <person name="Lipzen A."/>
            <person name="Mousain D."/>
            <person name="Ng V."/>
            <person name="Wang R."/>
            <person name="Wang X."/>
            <person name="Dai Y."/>
            <person name="Henrissat B."/>
            <person name="Grigoriev I.V."/>
            <person name="Guerin-Laguette A."/>
            <person name="Yu F."/>
            <person name="Martin F.M."/>
        </authorList>
    </citation>
    <scope>NUCLEOTIDE SEQUENCE</scope>
    <source>
        <strain evidence="2">QP</strain>
    </source>
</reference>